<comment type="caution">
    <text evidence="1">The sequence shown here is derived from an EMBL/GenBank/DDBJ whole genome shotgun (WGS) entry which is preliminary data.</text>
</comment>
<dbReference type="RefSeq" id="WP_143914404.1">
    <property type="nucleotide sequence ID" value="NZ_VLNT01000016.1"/>
</dbReference>
<keyword evidence="2" id="KW-1185">Reference proteome</keyword>
<accession>A0A554RV63</accession>
<dbReference type="AlphaFoldDB" id="A0A554RV63"/>
<dbReference type="Gene3D" id="3.30.530.20">
    <property type="match status" value="1"/>
</dbReference>
<evidence type="ECO:0000313" key="2">
    <source>
        <dbReference type="Proteomes" id="UP000316988"/>
    </source>
</evidence>
<name>A0A554RV63_9ACTN</name>
<dbReference type="OrthoDB" id="3255669at2"/>
<reference evidence="1 2" key="1">
    <citation type="submission" date="2019-07" db="EMBL/GenBank/DDBJ databases">
        <authorList>
            <person name="Zhao L.H."/>
        </authorList>
    </citation>
    <scope>NUCLEOTIDE SEQUENCE [LARGE SCALE GENOMIC DNA]</scope>
    <source>
        <strain evidence="1 2">Co35</strain>
    </source>
</reference>
<proteinExistence type="predicted"/>
<gene>
    <name evidence="1" type="ORF">FNM00_15215</name>
</gene>
<dbReference type="SUPFAM" id="SSF55961">
    <property type="entry name" value="Bet v1-like"/>
    <property type="match status" value="1"/>
</dbReference>
<protein>
    <recommendedName>
        <fullName evidence="3">SRPBCC family protein</fullName>
    </recommendedName>
</protein>
<evidence type="ECO:0000313" key="1">
    <source>
        <dbReference type="EMBL" id="TSD58001.1"/>
    </source>
</evidence>
<dbReference type="InterPro" id="IPR023393">
    <property type="entry name" value="START-like_dom_sf"/>
</dbReference>
<dbReference type="EMBL" id="VLNT01000016">
    <property type="protein sequence ID" value="TSD58001.1"/>
    <property type="molecule type" value="Genomic_DNA"/>
</dbReference>
<evidence type="ECO:0008006" key="3">
    <source>
        <dbReference type="Google" id="ProtNLM"/>
    </source>
</evidence>
<dbReference type="Proteomes" id="UP000316988">
    <property type="component" value="Unassembled WGS sequence"/>
</dbReference>
<organism evidence="1 2">
    <name type="scientific">Aeromicrobium piscarium</name>
    <dbReference type="NCBI Taxonomy" id="2590901"/>
    <lineage>
        <taxon>Bacteria</taxon>
        <taxon>Bacillati</taxon>
        <taxon>Actinomycetota</taxon>
        <taxon>Actinomycetes</taxon>
        <taxon>Propionibacteriales</taxon>
        <taxon>Nocardioidaceae</taxon>
        <taxon>Aeromicrobium</taxon>
    </lineage>
</organism>
<sequence length="214" mass="23079">MKGPGPRALVAGAAITAVGAIVARGRHRRLGASLDEATASRPGDQLLAGPIVQADRACTIEAAPEDVWPWIAQLGQDKAGFYSFELLENLVGCRIVGADRVHDEWQELHVGDPFRLHPQVALRVASVEPGHHLVVTSQGGDAPGHADVDMTWAFCLSSSRGPGGRPLTRLHLRERYSASRRSDRLGGEIVSLVSAVMTWRMMSRLRSLVQRATG</sequence>